<dbReference type="EMBL" id="RQZF01000001">
    <property type="protein sequence ID" value="RRC96466.1"/>
    <property type="molecule type" value="Genomic_DNA"/>
</dbReference>
<evidence type="ECO:0000256" key="1">
    <source>
        <dbReference type="SAM" id="SignalP"/>
    </source>
</evidence>
<name>A0A3P1SHG0_9ACTO</name>
<organism evidence="2 3">
    <name type="scientific">Schaalia canis</name>
    <dbReference type="NCBI Taxonomy" id="100469"/>
    <lineage>
        <taxon>Bacteria</taxon>
        <taxon>Bacillati</taxon>
        <taxon>Actinomycetota</taxon>
        <taxon>Actinomycetes</taxon>
        <taxon>Actinomycetales</taxon>
        <taxon>Actinomycetaceae</taxon>
        <taxon>Schaalia</taxon>
    </lineage>
</organism>
<evidence type="ECO:0000313" key="3">
    <source>
        <dbReference type="Proteomes" id="UP000280444"/>
    </source>
</evidence>
<reference evidence="2 3" key="1">
    <citation type="submission" date="2018-11" db="EMBL/GenBank/DDBJ databases">
        <title>Genomes From Bacteria Associated with the Canine Oral Cavity: a Test Case for Automated Genome-Based Taxonomic Assignment.</title>
        <authorList>
            <person name="Coil D.A."/>
            <person name="Jospin G."/>
            <person name="Darling A.E."/>
            <person name="Wallis C."/>
            <person name="Davis I.J."/>
            <person name="Harris S."/>
            <person name="Eisen J.A."/>
            <person name="Holcombe L.J."/>
            <person name="O'Flynn C."/>
        </authorList>
    </citation>
    <scope>NUCLEOTIDE SEQUENCE [LARGE SCALE GENOMIC DNA]</scope>
    <source>
        <strain evidence="2 3">OH770</strain>
    </source>
</reference>
<keyword evidence="3" id="KW-1185">Reference proteome</keyword>
<evidence type="ECO:0008006" key="4">
    <source>
        <dbReference type="Google" id="ProtNLM"/>
    </source>
</evidence>
<dbReference type="RefSeq" id="WP_124868081.1">
    <property type="nucleotide sequence ID" value="NZ_RQZF01000001.1"/>
</dbReference>
<proteinExistence type="predicted"/>
<protein>
    <recommendedName>
        <fullName evidence="4">Lipoprotein</fullName>
    </recommendedName>
</protein>
<keyword evidence="1" id="KW-0732">Signal</keyword>
<gene>
    <name evidence="2" type="ORF">EII11_02170</name>
</gene>
<feature type="chain" id="PRO_5038581957" description="Lipoprotein" evidence="1">
    <location>
        <begin position="19"/>
        <end position="217"/>
    </location>
</feature>
<feature type="signal peptide" evidence="1">
    <location>
        <begin position="1"/>
        <end position="18"/>
    </location>
</feature>
<dbReference type="PROSITE" id="PS51257">
    <property type="entry name" value="PROKAR_LIPOPROTEIN"/>
    <property type="match status" value="1"/>
</dbReference>
<accession>A0A3P1SHG0</accession>
<sequence length="217" mass="24274">MKKALPVLVLSLALALGACTSTTEESAQSVALGAYGSDQNQSVGTAPAGELEESGEGLPIDLLDPTVVADPSIDMVTYYREKTEHWNRFSSCMEGREWPAPILVNPYTAHVSLRLEGWWDDRDRYVADAKECLIEAGPNPLPPVFTRELALKEYVRARKAHACLIELGAPLPEFPSEQRYVDSFVIEKTPWTPLFYLNKDDLPQDMTIAELYERCPW</sequence>
<dbReference type="OrthoDB" id="5073886at2"/>
<evidence type="ECO:0000313" key="2">
    <source>
        <dbReference type="EMBL" id="RRC96466.1"/>
    </source>
</evidence>
<dbReference type="AlphaFoldDB" id="A0A3P1SHG0"/>
<dbReference type="Proteomes" id="UP000280444">
    <property type="component" value="Unassembled WGS sequence"/>
</dbReference>
<comment type="caution">
    <text evidence="2">The sequence shown here is derived from an EMBL/GenBank/DDBJ whole genome shotgun (WGS) entry which is preliminary data.</text>
</comment>